<dbReference type="AlphaFoldDB" id="A0A0E0RJP3"/>
<dbReference type="EnsemblPlants" id="ORUFI12G20100.1">
    <property type="protein sequence ID" value="ORUFI12G20100.1"/>
    <property type="gene ID" value="ORUFI12G20100"/>
</dbReference>
<keyword evidence="2" id="KW-1185">Reference proteome</keyword>
<protein>
    <submittedName>
        <fullName evidence="1">Uncharacterized protein</fullName>
    </submittedName>
</protein>
<dbReference type="Gramene" id="ORUFI12G20100.1">
    <property type="protein sequence ID" value="ORUFI12G20100.1"/>
    <property type="gene ID" value="ORUFI12G20100"/>
</dbReference>
<reference evidence="1" key="2">
    <citation type="submission" date="2015-06" db="UniProtKB">
        <authorList>
            <consortium name="EnsemblPlants"/>
        </authorList>
    </citation>
    <scope>IDENTIFICATION</scope>
</reference>
<name>A0A0E0RJP3_ORYRU</name>
<dbReference type="HOGENOM" id="CLU_2430875_0_0_1"/>
<dbReference type="Proteomes" id="UP000008022">
    <property type="component" value="Unassembled WGS sequence"/>
</dbReference>
<sequence>MSSDMGRGRRRSRPPATTSDVLATNNIVTYVVVGQNPIIRFTTVLAIGPCGCGGRGLTRRGRVASGQNRLVASWAWAMDACSSAQWRHQPG</sequence>
<proteinExistence type="predicted"/>
<accession>A0A0E0RJP3</accession>
<reference evidence="2" key="1">
    <citation type="submission" date="2013-06" db="EMBL/GenBank/DDBJ databases">
        <authorList>
            <person name="Zhao Q."/>
        </authorList>
    </citation>
    <scope>NUCLEOTIDE SEQUENCE</scope>
    <source>
        <strain evidence="2">cv. W1943</strain>
    </source>
</reference>
<evidence type="ECO:0000313" key="1">
    <source>
        <dbReference type="EnsemblPlants" id="ORUFI12G20100.1"/>
    </source>
</evidence>
<organism evidence="1 2">
    <name type="scientific">Oryza rufipogon</name>
    <name type="common">Brownbeard rice</name>
    <name type="synonym">Asian wild rice</name>
    <dbReference type="NCBI Taxonomy" id="4529"/>
    <lineage>
        <taxon>Eukaryota</taxon>
        <taxon>Viridiplantae</taxon>
        <taxon>Streptophyta</taxon>
        <taxon>Embryophyta</taxon>
        <taxon>Tracheophyta</taxon>
        <taxon>Spermatophyta</taxon>
        <taxon>Magnoliopsida</taxon>
        <taxon>Liliopsida</taxon>
        <taxon>Poales</taxon>
        <taxon>Poaceae</taxon>
        <taxon>BOP clade</taxon>
        <taxon>Oryzoideae</taxon>
        <taxon>Oryzeae</taxon>
        <taxon>Oryzinae</taxon>
        <taxon>Oryza</taxon>
    </lineage>
</organism>
<evidence type="ECO:0000313" key="2">
    <source>
        <dbReference type="Proteomes" id="UP000008022"/>
    </source>
</evidence>